<dbReference type="InterPro" id="IPR001021">
    <property type="entry name" value="Ribosomal_bL25_long"/>
</dbReference>
<evidence type="ECO:0000313" key="9">
    <source>
        <dbReference type="EMBL" id="KPD32112.1"/>
    </source>
</evidence>
<reference evidence="9 10" key="1">
    <citation type="submission" date="2015-09" db="EMBL/GenBank/DDBJ databases">
        <title>Draft genome sequence of Thermus scotoductus strain K1 isolated from a geothermal spring in Nagorno-Karabakh, Armenia.</title>
        <authorList>
            <person name="Saghatelyan A."/>
            <person name="Poghosyan L."/>
            <person name="Panosyan H."/>
            <person name="Birkeland N.-K."/>
        </authorList>
    </citation>
    <scope>NUCLEOTIDE SEQUENCE [LARGE SCALE GENOMIC DNA]</scope>
    <source>
        <strain evidence="9 10">K1</strain>
    </source>
</reference>
<dbReference type="CDD" id="cd00495">
    <property type="entry name" value="Ribosomal_L25_TL5_CTC"/>
    <property type="match status" value="1"/>
</dbReference>
<dbReference type="Gene3D" id="2.170.120.20">
    <property type="entry name" value="Ribosomal protein L25, beta domain"/>
    <property type="match status" value="1"/>
</dbReference>
<dbReference type="AlphaFoldDB" id="A0A0N0ZNW3"/>
<evidence type="ECO:0000259" key="7">
    <source>
        <dbReference type="Pfam" id="PF01386"/>
    </source>
</evidence>
<dbReference type="NCBIfam" id="TIGR00731">
    <property type="entry name" value="bL25_bact_ctc"/>
    <property type="match status" value="1"/>
</dbReference>
<evidence type="ECO:0000256" key="3">
    <source>
        <dbReference type="ARBA" id="ARBA00022980"/>
    </source>
</evidence>
<dbReference type="Pfam" id="PF01386">
    <property type="entry name" value="Ribosomal_L25p"/>
    <property type="match status" value="1"/>
</dbReference>
<gene>
    <name evidence="5" type="primary">rplY</name>
    <name evidence="5" type="synonym">ctc</name>
    <name evidence="9" type="ORF">AN926_05905</name>
</gene>
<evidence type="ECO:0000256" key="1">
    <source>
        <dbReference type="ARBA" id="ARBA00022730"/>
    </source>
</evidence>
<evidence type="ECO:0000256" key="6">
    <source>
        <dbReference type="SAM" id="MobiDB-lite"/>
    </source>
</evidence>
<feature type="domain" description="Large ribosomal subunit protein bL25 L25" evidence="7">
    <location>
        <begin position="5"/>
        <end position="88"/>
    </location>
</feature>
<name>A0A0N0ZNW3_THESC</name>
<dbReference type="SUPFAM" id="SSF50715">
    <property type="entry name" value="Ribosomal protein L25-like"/>
    <property type="match status" value="1"/>
</dbReference>
<dbReference type="InterPro" id="IPR011035">
    <property type="entry name" value="Ribosomal_bL25/Gln-tRNA_synth"/>
</dbReference>
<dbReference type="PATRIC" id="fig|37636.3.peg.238"/>
<comment type="subunit">
    <text evidence="5">Part of the 50S ribosomal subunit; part of the 5S rRNA/L5/L18/L25 subcomplex. Contacts the 5S rRNA. Binds to the 5S rRNA independently of L5 and L18.</text>
</comment>
<accession>A0A0N0ZNW3</accession>
<evidence type="ECO:0000256" key="4">
    <source>
        <dbReference type="ARBA" id="ARBA00023274"/>
    </source>
</evidence>
<dbReference type="GO" id="GO:0006412">
    <property type="term" value="P:translation"/>
    <property type="evidence" value="ECO:0007669"/>
    <property type="project" value="UniProtKB-UniRule"/>
</dbReference>
<sequence>MEYRLKAQYREGEKPAALRRAGKLPGVIYNKHLNRKVYVELGEFDKVFRQASIHHVIVLELPDGQELPTLVRQVNLDKRRRRPEHVDFYVLSDEPVEMYIPLRFVGTPQGVREGGVLQEVHRDILVRVSPRNIPEFIEVDVSGLGIGDSLHAADLKLPEGVKLAISPEETIAAVVPPEDVEKLAVEAPEAPAEPEVIKKGKKEEEE</sequence>
<dbReference type="GO" id="GO:0008097">
    <property type="term" value="F:5S rRNA binding"/>
    <property type="evidence" value="ECO:0007669"/>
    <property type="project" value="InterPro"/>
</dbReference>
<dbReference type="InterPro" id="IPR020057">
    <property type="entry name" value="Ribosomal_bL25_b-dom"/>
</dbReference>
<dbReference type="InterPro" id="IPR029751">
    <property type="entry name" value="Ribosomal_L25_dom"/>
</dbReference>
<dbReference type="Gene3D" id="2.40.240.10">
    <property type="entry name" value="Ribosomal Protein L25, Chain P"/>
    <property type="match status" value="1"/>
</dbReference>
<comment type="caution">
    <text evidence="9">The sequence shown here is derived from an EMBL/GenBank/DDBJ whole genome shotgun (WGS) entry which is preliminary data.</text>
</comment>
<organism evidence="9 10">
    <name type="scientific">Thermus scotoductus</name>
    <dbReference type="NCBI Taxonomy" id="37636"/>
    <lineage>
        <taxon>Bacteria</taxon>
        <taxon>Thermotogati</taxon>
        <taxon>Deinococcota</taxon>
        <taxon>Deinococci</taxon>
        <taxon>Thermales</taxon>
        <taxon>Thermaceae</taxon>
        <taxon>Thermus</taxon>
    </lineage>
</organism>
<dbReference type="InterPro" id="IPR037121">
    <property type="entry name" value="Ribosomal_bL25_C"/>
</dbReference>
<evidence type="ECO:0000256" key="2">
    <source>
        <dbReference type="ARBA" id="ARBA00022884"/>
    </source>
</evidence>
<feature type="compositionally biased region" description="Basic and acidic residues" evidence="6">
    <location>
        <begin position="195"/>
        <end position="206"/>
    </location>
</feature>
<dbReference type="Pfam" id="PF14693">
    <property type="entry name" value="Ribosomal_TL5_C"/>
    <property type="match status" value="1"/>
</dbReference>
<keyword evidence="3 5" id="KW-0689">Ribosomal protein</keyword>
<dbReference type="HAMAP" id="MF_01334">
    <property type="entry name" value="Ribosomal_bL25_CTC"/>
    <property type="match status" value="1"/>
</dbReference>
<evidence type="ECO:0000259" key="8">
    <source>
        <dbReference type="Pfam" id="PF14693"/>
    </source>
</evidence>
<evidence type="ECO:0000256" key="5">
    <source>
        <dbReference type="HAMAP-Rule" id="MF_01334"/>
    </source>
</evidence>
<dbReference type="EMBL" id="LJJR01000013">
    <property type="protein sequence ID" value="KPD32112.1"/>
    <property type="molecule type" value="Genomic_DNA"/>
</dbReference>
<comment type="function">
    <text evidence="5">This is one of the proteins that binds to the 5S RNA in the ribosome where it forms part of the central protuberance.</text>
</comment>
<comment type="similarity">
    <text evidence="5">Belongs to the bacterial ribosomal protein bL25 family. CTC subfamily.</text>
</comment>
<feature type="region of interest" description="Disordered" evidence="6">
    <location>
        <begin position="185"/>
        <end position="206"/>
    </location>
</feature>
<dbReference type="PANTHER" id="PTHR33284">
    <property type="entry name" value="RIBOSOMAL PROTEIN L25/GLN-TRNA SYNTHETASE, ANTI-CODON-BINDING DOMAIN-CONTAINING PROTEIN"/>
    <property type="match status" value="1"/>
</dbReference>
<keyword evidence="2 5" id="KW-0694">RNA-binding</keyword>
<proteinExistence type="inferred from homology"/>
<evidence type="ECO:0000313" key="10">
    <source>
        <dbReference type="Proteomes" id="UP000053099"/>
    </source>
</evidence>
<keyword evidence="4 5" id="KW-0687">Ribonucleoprotein</keyword>
<feature type="domain" description="Large ribosomal subunit protein bL25 beta" evidence="8">
    <location>
        <begin position="96"/>
        <end position="177"/>
    </location>
</feature>
<dbReference type="InterPro" id="IPR020930">
    <property type="entry name" value="Ribosomal_uL5_bac-type"/>
</dbReference>
<dbReference type="GO" id="GO:0022625">
    <property type="term" value="C:cytosolic large ribosomal subunit"/>
    <property type="evidence" value="ECO:0007669"/>
    <property type="project" value="TreeGrafter"/>
</dbReference>
<feature type="compositionally biased region" description="Low complexity" evidence="6">
    <location>
        <begin position="185"/>
        <end position="194"/>
    </location>
</feature>
<dbReference type="InterPro" id="IPR020056">
    <property type="entry name" value="Rbsml_bL25/Gln-tRNA_synth_N"/>
</dbReference>
<dbReference type="GO" id="GO:0003735">
    <property type="term" value="F:structural constituent of ribosome"/>
    <property type="evidence" value="ECO:0007669"/>
    <property type="project" value="InterPro"/>
</dbReference>
<dbReference type="Proteomes" id="UP000053099">
    <property type="component" value="Unassembled WGS sequence"/>
</dbReference>
<keyword evidence="1 5" id="KW-0699">rRNA-binding</keyword>
<protein>
    <recommendedName>
        <fullName evidence="5">Large ribosomal subunit protein bL25</fullName>
    </recommendedName>
    <alternativeName>
        <fullName evidence="5">General stress protein CTC</fullName>
    </alternativeName>
</protein>
<dbReference type="PANTHER" id="PTHR33284:SF1">
    <property type="entry name" value="RIBOSOMAL PROTEIN L25_GLN-TRNA SYNTHETASE, ANTI-CODON-BINDING DOMAIN-CONTAINING PROTEIN"/>
    <property type="match status" value="1"/>
</dbReference>